<sequence length="393" mass="43182">MGLKVSLDFDGVLTNHGELDLRGINPHVFFRSPRSVAAAGPRPGVRQLAALLDCFADVVILTARPPGHRPAIRQWLAQHIPELGECTIFSSGDRPKAAVAEELAIALHVDDDPMAVADDARILLWRREDPARIMTAAVDRLNRLIETGTATRVEDAARILPVGVSSATPVFRVLLRSRRSLKIRVFDSTERAALVERFHREAPSEDDGVRVPGVVSSASLTMTTPWIDGDMVRDIGESERESLIPRAARFLAALHARGPQDSESARLISCAMDVFNLCRTPDGILHLIDAGDCTTGSRWLDVMWAEQLLCASEGEREKLVTCYIKEAGHCPTASEAREAAAEYYGYLHSILINSKRLHNGSASAWRRCDEIARLRRRPVTASALITRAQGLLP</sequence>
<reference evidence="1" key="1">
    <citation type="submission" date="2022-06" db="EMBL/GenBank/DDBJ databases">
        <title>Genome public.</title>
        <authorList>
            <person name="Sun Q."/>
        </authorList>
    </citation>
    <scope>NUCLEOTIDE SEQUENCE</scope>
    <source>
        <strain evidence="1">CWNU-1</strain>
    </source>
</reference>
<proteinExistence type="predicted"/>
<gene>
    <name evidence="1" type="ORF">NBG84_08730</name>
</gene>
<dbReference type="SUPFAM" id="SSF56112">
    <property type="entry name" value="Protein kinase-like (PK-like)"/>
    <property type="match status" value="1"/>
</dbReference>
<comment type="caution">
    <text evidence="1">The sequence shown here is derived from an EMBL/GenBank/DDBJ whole genome shotgun (WGS) entry which is preliminary data.</text>
</comment>
<evidence type="ECO:0000313" key="2">
    <source>
        <dbReference type="Proteomes" id="UP001431429"/>
    </source>
</evidence>
<keyword evidence="2" id="KW-1185">Reference proteome</keyword>
<dbReference type="EMBL" id="JAMQAW010000007">
    <property type="protein sequence ID" value="MCM2388381.1"/>
    <property type="molecule type" value="Genomic_DNA"/>
</dbReference>
<organism evidence="1 2">
    <name type="scientific">Streptomyces albipurpureus</name>
    <dbReference type="NCBI Taxonomy" id="2897419"/>
    <lineage>
        <taxon>Bacteria</taxon>
        <taxon>Bacillati</taxon>
        <taxon>Actinomycetota</taxon>
        <taxon>Actinomycetes</taxon>
        <taxon>Kitasatosporales</taxon>
        <taxon>Streptomycetaceae</taxon>
        <taxon>Streptomyces</taxon>
    </lineage>
</organism>
<dbReference type="RefSeq" id="WP_250918717.1">
    <property type="nucleotide sequence ID" value="NZ_JAMQAW010000007.1"/>
</dbReference>
<protein>
    <submittedName>
        <fullName evidence="1">Uncharacterized protein</fullName>
    </submittedName>
</protein>
<dbReference type="InterPro" id="IPR011009">
    <property type="entry name" value="Kinase-like_dom_sf"/>
</dbReference>
<dbReference type="Proteomes" id="UP001431429">
    <property type="component" value="Unassembled WGS sequence"/>
</dbReference>
<accession>A0ABT0UJ66</accession>
<name>A0ABT0UJ66_9ACTN</name>
<evidence type="ECO:0000313" key="1">
    <source>
        <dbReference type="EMBL" id="MCM2388381.1"/>
    </source>
</evidence>